<accession>A0A563VUN6</accession>
<protein>
    <submittedName>
        <fullName evidence="1">Uncharacterized protein</fullName>
    </submittedName>
</protein>
<reference evidence="1 2" key="1">
    <citation type="submission" date="2019-01" db="EMBL/GenBank/DDBJ databases">
        <authorList>
            <person name="Brito A."/>
        </authorList>
    </citation>
    <scope>NUCLEOTIDE SEQUENCE [LARGE SCALE GENOMIC DNA]</scope>
    <source>
        <strain evidence="1">1</strain>
    </source>
</reference>
<sequence>MREELIDKAKFLSFSVFQNPSNNKYVIEYILTSEDIFLLEEQELDKWLLSVNRIPEVIIGTETALGILEKMI</sequence>
<evidence type="ECO:0000313" key="1">
    <source>
        <dbReference type="EMBL" id="VEP15186.1"/>
    </source>
</evidence>
<name>A0A563VUN6_9CYAN</name>
<proteinExistence type="predicted"/>
<gene>
    <name evidence="1" type="ORF">H1P_3130005</name>
</gene>
<organism evidence="1 2">
    <name type="scientific">Hyella patelloides LEGE 07179</name>
    <dbReference type="NCBI Taxonomy" id="945734"/>
    <lineage>
        <taxon>Bacteria</taxon>
        <taxon>Bacillati</taxon>
        <taxon>Cyanobacteriota</taxon>
        <taxon>Cyanophyceae</taxon>
        <taxon>Pleurocapsales</taxon>
        <taxon>Hyellaceae</taxon>
        <taxon>Hyella</taxon>
    </lineage>
</organism>
<dbReference type="RefSeq" id="WP_144873956.1">
    <property type="nucleotide sequence ID" value="NZ_LR214052.1"/>
</dbReference>
<dbReference type="EMBL" id="CAACVJ010000239">
    <property type="protein sequence ID" value="VEP15186.1"/>
    <property type="molecule type" value="Genomic_DNA"/>
</dbReference>
<evidence type="ECO:0000313" key="2">
    <source>
        <dbReference type="Proteomes" id="UP000320055"/>
    </source>
</evidence>
<dbReference type="AlphaFoldDB" id="A0A563VUN6"/>
<keyword evidence="2" id="KW-1185">Reference proteome</keyword>
<dbReference type="Proteomes" id="UP000320055">
    <property type="component" value="Unassembled WGS sequence"/>
</dbReference>